<name>A0A0E9RVF1_ANGAN</name>
<dbReference type="AlphaFoldDB" id="A0A0E9RVF1"/>
<protein>
    <submittedName>
        <fullName evidence="2">Uncharacterized protein</fullName>
    </submittedName>
</protein>
<accession>A0A0E9RVF1</accession>
<evidence type="ECO:0000313" key="2">
    <source>
        <dbReference type="EMBL" id="JAH32470.1"/>
    </source>
</evidence>
<proteinExistence type="predicted"/>
<feature type="signal peptide" evidence="1">
    <location>
        <begin position="1"/>
        <end position="23"/>
    </location>
</feature>
<dbReference type="EMBL" id="GBXM01076107">
    <property type="protein sequence ID" value="JAH32470.1"/>
    <property type="molecule type" value="Transcribed_RNA"/>
</dbReference>
<organism evidence="2">
    <name type="scientific">Anguilla anguilla</name>
    <name type="common">European freshwater eel</name>
    <name type="synonym">Muraena anguilla</name>
    <dbReference type="NCBI Taxonomy" id="7936"/>
    <lineage>
        <taxon>Eukaryota</taxon>
        <taxon>Metazoa</taxon>
        <taxon>Chordata</taxon>
        <taxon>Craniata</taxon>
        <taxon>Vertebrata</taxon>
        <taxon>Euteleostomi</taxon>
        <taxon>Actinopterygii</taxon>
        <taxon>Neopterygii</taxon>
        <taxon>Teleostei</taxon>
        <taxon>Anguilliformes</taxon>
        <taxon>Anguillidae</taxon>
        <taxon>Anguilla</taxon>
    </lineage>
</organism>
<sequence length="37" mass="3961">MKGYTVIALMCFSIGCVNPGVAAEQIKAQTDQRDIST</sequence>
<feature type="chain" id="PRO_5002432089" evidence="1">
    <location>
        <begin position="24"/>
        <end position="37"/>
    </location>
</feature>
<reference evidence="2" key="2">
    <citation type="journal article" date="2015" name="Fish Shellfish Immunol.">
        <title>Early steps in the European eel (Anguilla anguilla)-Vibrio vulnificus interaction in the gills: Role of the RtxA13 toxin.</title>
        <authorList>
            <person name="Callol A."/>
            <person name="Pajuelo D."/>
            <person name="Ebbesson L."/>
            <person name="Teles M."/>
            <person name="MacKenzie S."/>
            <person name="Amaro C."/>
        </authorList>
    </citation>
    <scope>NUCLEOTIDE SEQUENCE</scope>
</reference>
<keyword evidence="1" id="KW-0732">Signal</keyword>
<dbReference type="PROSITE" id="PS51257">
    <property type="entry name" value="PROKAR_LIPOPROTEIN"/>
    <property type="match status" value="1"/>
</dbReference>
<evidence type="ECO:0000256" key="1">
    <source>
        <dbReference type="SAM" id="SignalP"/>
    </source>
</evidence>
<reference evidence="2" key="1">
    <citation type="submission" date="2014-11" db="EMBL/GenBank/DDBJ databases">
        <authorList>
            <person name="Amaro Gonzalez C."/>
        </authorList>
    </citation>
    <scope>NUCLEOTIDE SEQUENCE</scope>
</reference>